<feature type="binding site" evidence="18">
    <location>
        <position position="164"/>
    </location>
    <ligand>
        <name>Zn(2+)</name>
        <dbReference type="ChEBI" id="CHEBI:29105"/>
        <note>catalytic</note>
    </ligand>
</feature>
<evidence type="ECO:0000256" key="16">
    <source>
        <dbReference type="PIRNR" id="PIRNR006404"/>
    </source>
</evidence>
<evidence type="ECO:0000313" key="22">
    <source>
        <dbReference type="Proteomes" id="UP000612009"/>
    </source>
</evidence>
<gene>
    <name evidence="21" type="ORF">LAKADJCE_00753</name>
</gene>
<dbReference type="PANTHER" id="PTHR39188">
    <property type="entry name" value="MEMBRANE-ASSOCIATED ZINC METALLOPROTEASE M50B"/>
    <property type="match status" value="1"/>
</dbReference>
<dbReference type="EMBL" id="CAJHIR010000049">
    <property type="protein sequence ID" value="CAD6494415.1"/>
    <property type="molecule type" value="Genomic_DNA"/>
</dbReference>
<feature type="binding site" evidence="18">
    <location>
        <position position="71"/>
    </location>
    <ligand>
        <name>Zn(2+)</name>
        <dbReference type="ChEBI" id="CHEBI:29105"/>
        <note>catalytic</note>
    </ligand>
</feature>
<protein>
    <recommendedName>
        <fullName evidence="16">Zinc metalloprotease</fullName>
    </recommendedName>
</protein>
<dbReference type="GO" id="GO:0006508">
    <property type="term" value="P:proteolysis"/>
    <property type="evidence" value="ECO:0007669"/>
    <property type="project" value="UniProtKB-KW"/>
</dbReference>
<keyword evidence="12 16" id="KW-0482">Metalloprotease</keyword>
<dbReference type="PIRSF" id="PIRSF006404">
    <property type="entry name" value="UCP006404_Pept_M50_CBS"/>
    <property type="match status" value="1"/>
</dbReference>
<dbReference type="InterPro" id="IPR016483">
    <property type="entry name" value="UCP006404_Pept_M50_CBS"/>
</dbReference>
<organism evidence="21 22">
    <name type="scientific">Candidatus Argoarchaeum ethanivorans</name>
    <dbReference type="NCBI Taxonomy" id="2608793"/>
    <lineage>
        <taxon>Archaea</taxon>
        <taxon>Methanobacteriati</taxon>
        <taxon>Methanobacteriota</taxon>
        <taxon>Stenosarchaea group</taxon>
        <taxon>Methanomicrobia</taxon>
        <taxon>Methanosarcinales</taxon>
        <taxon>Methanosarcinales incertae sedis</taxon>
        <taxon>GOM Arc I cluster</taxon>
        <taxon>Candidatus Argoarchaeum</taxon>
    </lineage>
</organism>
<proteinExistence type="inferred from homology"/>
<keyword evidence="3 16" id="KW-1003">Cell membrane</keyword>
<evidence type="ECO:0000256" key="4">
    <source>
        <dbReference type="ARBA" id="ARBA00022605"/>
    </source>
</evidence>
<feature type="transmembrane region" description="Helical" evidence="16">
    <location>
        <begin position="111"/>
        <end position="131"/>
    </location>
</feature>
<dbReference type="Pfam" id="PF02163">
    <property type="entry name" value="Peptidase_M50"/>
    <property type="match status" value="2"/>
</dbReference>
<evidence type="ECO:0000313" key="21">
    <source>
        <dbReference type="EMBL" id="CAD6494415.1"/>
    </source>
</evidence>
<reference evidence="21" key="1">
    <citation type="submission" date="2020-10" db="EMBL/GenBank/DDBJ databases">
        <authorList>
            <person name="Hahn C.J."/>
            <person name="Laso-Perez R."/>
            <person name="Vulcano F."/>
            <person name="Vaziourakis K.-M."/>
            <person name="Stokke R."/>
            <person name="Steen I.H."/>
            <person name="Teske A."/>
            <person name="Boetius A."/>
            <person name="Liebeke M."/>
            <person name="Amann R."/>
            <person name="Knittel K."/>
        </authorList>
    </citation>
    <scope>NUCLEOTIDE SEQUENCE</scope>
    <source>
        <strain evidence="21">Gfbio:e3339647-f889-4370-9287-4fb5cb688e4c:AG392J18_GoMArc1</strain>
    </source>
</reference>
<evidence type="ECO:0000256" key="10">
    <source>
        <dbReference type="ARBA" id="ARBA00022833"/>
    </source>
</evidence>
<evidence type="ECO:0000256" key="3">
    <source>
        <dbReference type="ARBA" id="ARBA00022475"/>
    </source>
</evidence>
<feature type="transmembrane region" description="Helical" evidence="16">
    <location>
        <begin position="82"/>
        <end position="99"/>
    </location>
</feature>
<evidence type="ECO:0000256" key="6">
    <source>
        <dbReference type="ARBA" id="ARBA00022692"/>
    </source>
</evidence>
<evidence type="ECO:0000259" key="20">
    <source>
        <dbReference type="PROSITE" id="PS51371"/>
    </source>
</evidence>
<dbReference type="Proteomes" id="UP000612009">
    <property type="component" value="Unassembled WGS sequence"/>
</dbReference>
<dbReference type="Pfam" id="PF00571">
    <property type="entry name" value="CBS"/>
    <property type="match status" value="2"/>
</dbReference>
<keyword evidence="9 16" id="KW-0378">Hydrolase</keyword>
<keyword evidence="5 16" id="KW-0645">Protease</keyword>
<dbReference type="Gene3D" id="3.10.580.10">
    <property type="entry name" value="CBS-domain"/>
    <property type="match status" value="2"/>
</dbReference>
<keyword evidence="4" id="KW-0028">Amino-acid biosynthesis</keyword>
<evidence type="ECO:0000256" key="7">
    <source>
        <dbReference type="ARBA" id="ARBA00022723"/>
    </source>
</evidence>
<evidence type="ECO:0000256" key="8">
    <source>
        <dbReference type="ARBA" id="ARBA00022737"/>
    </source>
</evidence>
<sequence>MKSSIEIGKIIGIPIKLHITLLLVLPLFAYIFSVSEQFGFGGVPSQSLRYGLSITATLLLFLSILLHELAHSAVAVHYGSKVDSITLFLFGGVSSMGEMPRNPVFEFKMTIVGPLTSLALGIVFLGIDHVLSIFGNNVYYFFGILGIINVVLFVFNMIPAFPMDGGRVLRAWLAGRMSYIEATRKAVSIGQMLAIGMGILGLLVINPWLILIAFFVYIGAAEEGKSTEMSITLEGIKISDLMSKEVISVPPSMNLNELVDTMFERKHMGYPVVENGNLLGIVTFTDVSRVPSQKRGEVVVEEVMTKNIISLHPDDPAEKALKLLFTHNIGRLPVLSGERLAGIVSRTDLVRSIQIFGGKL</sequence>
<feature type="transmembrane region" description="Helical" evidence="16">
    <location>
        <begin position="52"/>
        <end position="70"/>
    </location>
</feature>
<evidence type="ECO:0000256" key="2">
    <source>
        <dbReference type="ARBA" id="ARBA00007931"/>
    </source>
</evidence>
<feature type="active site" evidence="17">
    <location>
        <position position="68"/>
    </location>
</feature>
<evidence type="ECO:0000256" key="14">
    <source>
        <dbReference type="ARBA" id="ARBA00023136"/>
    </source>
</evidence>
<keyword evidence="15" id="KW-0486">Methionine biosynthesis</keyword>
<keyword evidence="8" id="KW-0677">Repeat</keyword>
<dbReference type="AlphaFoldDB" id="A0A811THZ1"/>
<dbReference type="PROSITE" id="PS51371">
    <property type="entry name" value="CBS"/>
    <property type="match status" value="2"/>
</dbReference>
<dbReference type="CDD" id="cd06164">
    <property type="entry name" value="S2P-M50_SpoIVFB_CBS"/>
    <property type="match status" value="1"/>
</dbReference>
<dbReference type="PANTHER" id="PTHR39188:SF3">
    <property type="entry name" value="STAGE IV SPORULATION PROTEIN FB"/>
    <property type="match status" value="1"/>
</dbReference>
<evidence type="ECO:0000256" key="18">
    <source>
        <dbReference type="PIRSR" id="PIRSR006404-2"/>
    </source>
</evidence>
<comment type="similarity">
    <text evidence="2 16">Belongs to the peptidase M50B family.</text>
</comment>
<keyword evidence="6 16" id="KW-0812">Transmembrane</keyword>
<feature type="transmembrane region" description="Helical" evidence="16">
    <location>
        <begin position="12"/>
        <end position="32"/>
    </location>
</feature>
<dbReference type="CDD" id="cd04801">
    <property type="entry name" value="CBS_pair_peptidase_M50"/>
    <property type="match status" value="1"/>
</dbReference>
<dbReference type="InterPro" id="IPR046342">
    <property type="entry name" value="CBS_dom_sf"/>
</dbReference>
<evidence type="ECO:0000256" key="15">
    <source>
        <dbReference type="ARBA" id="ARBA00023167"/>
    </source>
</evidence>
<keyword evidence="10 16" id="KW-0862">Zinc</keyword>
<feature type="transmembrane region" description="Helical" evidence="16">
    <location>
        <begin position="138"/>
        <end position="158"/>
    </location>
</feature>
<keyword evidence="14 16" id="KW-0472">Membrane</keyword>
<keyword evidence="13 19" id="KW-0129">CBS domain</keyword>
<accession>A0A811THZ1</accession>
<evidence type="ECO:0000256" key="11">
    <source>
        <dbReference type="ARBA" id="ARBA00022989"/>
    </source>
</evidence>
<evidence type="ECO:0000256" key="17">
    <source>
        <dbReference type="PIRSR" id="PIRSR006404-1"/>
    </source>
</evidence>
<dbReference type="GO" id="GO:0009086">
    <property type="term" value="P:methionine biosynthetic process"/>
    <property type="evidence" value="ECO:0007669"/>
    <property type="project" value="UniProtKB-KW"/>
</dbReference>
<evidence type="ECO:0000256" key="19">
    <source>
        <dbReference type="PROSITE-ProRule" id="PRU00703"/>
    </source>
</evidence>
<evidence type="ECO:0000256" key="12">
    <source>
        <dbReference type="ARBA" id="ARBA00023049"/>
    </source>
</evidence>
<comment type="subcellular location">
    <subcellularLocation>
        <location evidence="1 16">Cell membrane</location>
        <topology evidence="1 16">Multi-pass membrane protein</topology>
    </subcellularLocation>
</comment>
<evidence type="ECO:0000256" key="9">
    <source>
        <dbReference type="ARBA" id="ARBA00022801"/>
    </source>
</evidence>
<feature type="domain" description="CBS" evidence="20">
    <location>
        <begin position="242"/>
        <end position="298"/>
    </location>
</feature>
<evidence type="ECO:0000256" key="1">
    <source>
        <dbReference type="ARBA" id="ARBA00004651"/>
    </source>
</evidence>
<dbReference type="GO" id="GO:0005886">
    <property type="term" value="C:plasma membrane"/>
    <property type="evidence" value="ECO:0007669"/>
    <property type="project" value="UniProtKB-SubCell"/>
</dbReference>
<feature type="transmembrane region" description="Helical" evidence="16">
    <location>
        <begin position="193"/>
        <end position="220"/>
    </location>
</feature>
<keyword evidence="11 16" id="KW-1133">Transmembrane helix</keyword>
<feature type="domain" description="CBS" evidence="20">
    <location>
        <begin position="304"/>
        <end position="360"/>
    </location>
</feature>
<dbReference type="InterPro" id="IPR000644">
    <property type="entry name" value="CBS_dom"/>
</dbReference>
<dbReference type="GO" id="GO:0008237">
    <property type="term" value="F:metallopeptidase activity"/>
    <property type="evidence" value="ECO:0007669"/>
    <property type="project" value="UniProtKB-UniRule"/>
</dbReference>
<evidence type="ECO:0000256" key="5">
    <source>
        <dbReference type="ARBA" id="ARBA00022670"/>
    </source>
</evidence>
<evidence type="ECO:0000256" key="13">
    <source>
        <dbReference type="ARBA" id="ARBA00023122"/>
    </source>
</evidence>
<comment type="cofactor">
    <cofactor evidence="16 18">
        <name>Zn(2+)</name>
        <dbReference type="ChEBI" id="CHEBI:29105"/>
    </cofactor>
    <text evidence="16 18">Binds 1 zinc ion per subunit.</text>
</comment>
<dbReference type="GO" id="GO:0046872">
    <property type="term" value="F:metal ion binding"/>
    <property type="evidence" value="ECO:0007669"/>
    <property type="project" value="UniProtKB-UniRule"/>
</dbReference>
<dbReference type="InterPro" id="IPR008915">
    <property type="entry name" value="Peptidase_M50"/>
</dbReference>
<keyword evidence="7 16" id="KW-0479">Metal-binding</keyword>
<dbReference type="SMART" id="SM00116">
    <property type="entry name" value="CBS"/>
    <property type="match status" value="2"/>
</dbReference>
<name>A0A811THZ1_9EURY</name>
<dbReference type="SUPFAM" id="SSF54631">
    <property type="entry name" value="CBS-domain pair"/>
    <property type="match status" value="1"/>
</dbReference>
<feature type="binding site" evidence="18">
    <location>
        <position position="67"/>
    </location>
    <ligand>
        <name>Zn(2+)</name>
        <dbReference type="ChEBI" id="CHEBI:29105"/>
        <note>catalytic</note>
    </ligand>
</feature>
<comment type="caution">
    <text evidence="21">The sequence shown here is derived from an EMBL/GenBank/DDBJ whole genome shotgun (WGS) entry which is preliminary data.</text>
</comment>